<proteinExistence type="predicted"/>
<gene>
    <name evidence="1" type="ORF">SCLCIDRAFT_1089878</name>
</gene>
<reference evidence="1 2" key="1">
    <citation type="submission" date="2014-04" db="EMBL/GenBank/DDBJ databases">
        <authorList>
            <consortium name="DOE Joint Genome Institute"/>
            <person name="Kuo A."/>
            <person name="Kohler A."/>
            <person name="Nagy L.G."/>
            <person name="Floudas D."/>
            <person name="Copeland A."/>
            <person name="Barry K.W."/>
            <person name="Cichocki N."/>
            <person name="Veneault-Fourrey C."/>
            <person name="LaButti K."/>
            <person name="Lindquist E.A."/>
            <person name="Lipzen A."/>
            <person name="Lundell T."/>
            <person name="Morin E."/>
            <person name="Murat C."/>
            <person name="Sun H."/>
            <person name="Tunlid A."/>
            <person name="Henrissat B."/>
            <person name="Grigoriev I.V."/>
            <person name="Hibbett D.S."/>
            <person name="Martin F."/>
            <person name="Nordberg H.P."/>
            <person name="Cantor M.N."/>
            <person name="Hua S.X."/>
        </authorList>
    </citation>
    <scope>NUCLEOTIDE SEQUENCE [LARGE SCALE GENOMIC DNA]</scope>
    <source>
        <strain evidence="1 2">Foug A</strain>
    </source>
</reference>
<name>A0A0C2Z9A1_9AGAM</name>
<protein>
    <submittedName>
        <fullName evidence="1">Uncharacterized protein</fullName>
    </submittedName>
</protein>
<dbReference type="PANTHER" id="PTHR14187:SF5">
    <property type="entry name" value="HEAT SHOCK 70 KDA PROTEIN 12A"/>
    <property type="match status" value="1"/>
</dbReference>
<dbReference type="SUPFAM" id="SSF53067">
    <property type="entry name" value="Actin-like ATPase domain"/>
    <property type="match status" value="2"/>
</dbReference>
<dbReference type="Proteomes" id="UP000053989">
    <property type="component" value="Unassembled WGS sequence"/>
</dbReference>
<dbReference type="STRING" id="1036808.A0A0C2Z9A1"/>
<evidence type="ECO:0000313" key="1">
    <source>
        <dbReference type="EMBL" id="KIM58493.1"/>
    </source>
</evidence>
<dbReference type="OrthoDB" id="2963168at2759"/>
<dbReference type="EMBL" id="KN822085">
    <property type="protein sequence ID" value="KIM58493.1"/>
    <property type="molecule type" value="Genomic_DNA"/>
</dbReference>
<evidence type="ECO:0000313" key="2">
    <source>
        <dbReference type="Proteomes" id="UP000053989"/>
    </source>
</evidence>
<dbReference type="AlphaFoldDB" id="A0A0C2Z9A1"/>
<dbReference type="CDD" id="cd10170">
    <property type="entry name" value="ASKHA_NBD_HSP70"/>
    <property type="match status" value="1"/>
</dbReference>
<keyword evidence="2" id="KW-1185">Reference proteome</keyword>
<dbReference type="Gene3D" id="3.90.640.10">
    <property type="entry name" value="Actin, Chain A, domain 4"/>
    <property type="match status" value="1"/>
</dbReference>
<reference evidence="2" key="2">
    <citation type="submission" date="2015-01" db="EMBL/GenBank/DDBJ databases">
        <title>Evolutionary Origins and Diversification of the Mycorrhizal Mutualists.</title>
        <authorList>
            <consortium name="DOE Joint Genome Institute"/>
            <consortium name="Mycorrhizal Genomics Consortium"/>
            <person name="Kohler A."/>
            <person name="Kuo A."/>
            <person name="Nagy L.G."/>
            <person name="Floudas D."/>
            <person name="Copeland A."/>
            <person name="Barry K.W."/>
            <person name="Cichocki N."/>
            <person name="Veneault-Fourrey C."/>
            <person name="LaButti K."/>
            <person name="Lindquist E.A."/>
            <person name="Lipzen A."/>
            <person name="Lundell T."/>
            <person name="Morin E."/>
            <person name="Murat C."/>
            <person name="Riley R."/>
            <person name="Ohm R."/>
            <person name="Sun H."/>
            <person name="Tunlid A."/>
            <person name="Henrissat B."/>
            <person name="Grigoriev I.V."/>
            <person name="Hibbett D.S."/>
            <person name="Martin F."/>
        </authorList>
    </citation>
    <scope>NUCLEOTIDE SEQUENCE [LARGE SCALE GENOMIC DNA]</scope>
    <source>
        <strain evidence="2">Foug A</strain>
    </source>
</reference>
<organism evidence="1 2">
    <name type="scientific">Scleroderma citrinum Foug A</name>
    <dbReference type="NCBI Taxonomy" id="1036808"/>
    <lineage>
        <taxon>Eukaryota</taxon>
        <taxon>Fungi</taxon>
        <taxon>Dikarya</taxon>
        <taxon>Basidiomycota</taxon>
        <taxon>Agaricomycotina</taxon>
        <taxon>Agaricomycetes</taxon>
        <taxon>Agaricomycetidae</taxon>
        <taxon>Boletales</taxon>
        <taxon>Sclerodermatineae</taxon>
        <taxon>Sclerodermataceae</taxon>
        <taxon>Scleroderma</taxon>
    </lineage>
</organism>
<dbReference type="InParanoid" id="A0A0C2Z9A1"/>
<dbReference type="InterPro" id="IPR043129">
    <property type="entry name" value="ATPase_NBD"/>
</dbReference>
<accession>A0A0C2Z9A1</accession>
<dbReference type="Gene3D" id="3.30.420.40">
    <property type="match status" value="2"/>
</dbReference>
<dbReference type="PANTHER" id="PTHR14187">
    <property type="entry name" value="ALPHA KINASE/ELONGATION FACTOR 2 KINASE"/>
    <property type="match status" value="1"/>
</dbReference>
<dbReference type="HOGENOM" id="CLU_009958_4_2_1"/>
<sequence length="625" mass="69674">MLTRQPYRGLVRKLVLAFDVGTTYSGVSYAILDPGEVPKTLGVNRYPAQEHVGGDCKIPSIIYYDQQGRPKAFGAEALQEQIIEQAEDEQWIKLEWWKLHLRPKYLAASHIADDDIQPLPAGKAAIEVLADFIRYLYQCSCKYIEDSHGPSLWKSLEGRIEFVLTHPNGWEGPQQNQIRAAAAFAGLIPNTQEGQSRVHLLTEGEASLHFCVTRILASDVLSRTPIAAPLDADDDPADPGSQGVVIVDAGGGTIDLSAYSVQLSPTSFEEIAPAECRLQGSVLVTRRAHALLRKKLAGSKFGTPEMLRQITDVFDKTTKLRVRNAEDPQYIKFGTMRDKDPQYDIRSGQLRLTGRSVTELFEPSIKDIIDAFQKQQQASTVPIKSVFLVGGFAASEWLFTSLRRYFEPLNIELCRPDSHVNKAVADGAVSYHVDSLVSSRVAKFTYGTECSVPYDSTNPEHRARQKNVYRGPSGMLAVPKGFGPILIRGTRVGEEQTFEEAFVIRRSTMDACEIVEVDITAYRGSLTKPDWTDTEPGKYILTPFVDELIRYIKDKFTTLCNVRADTSKLARKLSPKRSKDGITYYAIDVKIILLFGLTELKAQVSWIEEGSEVRTPAVVVYDDTQ</sequence>